<proteinExistence type="predicted"/>
<name>A0AAE9G4W1_9CAUD</name>
<keyword evidence="2" id="KW-1185">Reference proteome</keyword>
<gene>
    <name evidence="1" type="ORF">EHEKIMEA_00198</name>
</gene>
<accession>A0AAE9G4W1</accession>
<dbReference type="Proteomes" id="UP000832072">
    <property type="component" value="Segment"/>
</dbReference>
<protein>
    <submittedName>
        <fullName evidence="1">Uncharacterized protein</fullName>
    </submittedName>
</protein>
<reference evidence="1 2" key="1">
    <citation type="submission" date="2022-02" db="EMBL/GenBank/DDBJ databases">
        <authorList>
            <person name="Tian F."/>
            <person name="Li J."/>
            <person name="Li F."/>
            <person name="Tong Y."/>
        </authorList>
    </citation>
    <scope>NUCLEOTIDE SEQUENCE [LARGE SCALE GENOMIC DNA]</scope>
</reference>
<evidence type="ECO:0000313" key="2">
    <source>
        <dbReference type="Proteomes" id="UP000832072"/>
    </source>
</evidence>
<evidence type="ECO:0000313" key="1">
    <source>
        <dbReference type="EMBL" id="UNY47080.1"/>
    </source>
</evidence>
<organism evidence="1 2">
    <name type="scientific">Cronobacter phage LPCS28</name>
    <dbReference type="NCBI Taxonomy" id="2924885"/>
    <lineage>
        <taxon>Viruses</taxon>
        <taxon>Duplodnaviria</taxon>
        <taxon>Heunggongvirae</taxon>
        <taxon>Uroviricota</taxon>
        <taxon>Caudoviricetes</taxon>
        <taxon>Pantevenvirales</taxon>
        <taxon>Straboviridae</taxon>
        <taxon>Nanhuvirus</taxon>
        <taxon>Nanhuvirus LPCS28</taxon>
    </lineage>
</organism>
<sequence length="140" mass="15370">MAGKNTSASQKARYALYKSDGIFAKNKVAKLKRHLAKFPNDEIAKAALKAAPTATSSRFGKKTYKSTRSHLDRVTDPLFAQTRASARVYATVKDGEALILNGKLFSAEQLKEVFGVKATEKRAPVAQKKSKVRRGKRKSA</sequence>
<dbReference type="EMBL" id="OM638103">
    <property type="protein sequence ID" value="UNY47080.1"/>
    <property type="molecule type" value="Genomic_DNA"/>
</dbReference>